<keyword evidence="1" id="KW-1133">Transmembrane helix</keyword>
<keyword evidence="1" id="KW-0812">Transmembrane</keyword>
<gene>
    <name evidence="2" type="ORF">PS900_05964</name>
</gene>
<organism evidence="2 3">
    <name type="scientific">Pseudomonas fluorescens</name>
    <dbReference type="NCBI Taxonomy" id="294"/>
    <lineage>
        <taxon>Bacteria</taxon>
        <taxon>Pseudomonadati</taxon>
        <taxon>Pseudomonadota</taxon>
        <taxon>Gammaproteobacteria</taxon>
        <taxon>Pseudomonadales</taxon>
        <taxon>Pseudomonadaceae</taxon>
        <taxon>Pseudomonas</taxon>
    </lineage>
</organism>
<keyword evidence="1" id="KW-0472">Membrane</keyword>
<evidence type="ECO:0000313" key="2">
    <source>
        <dbReference type="EMBL" id="VVP58539.1"/>
    </source>
</evidence>
<dbReference type="EMBL" id="CABVIE010000030">
    <property type="protein sequence ID" value="VVP58539.1"/>
    <property type="molecule type" value="Genomic_DNA"/>
</dbReference>
<dbReference type="AlphaFoldDB" id="A0A8H2NY08"/>
<feature type="transmembrane region" description="Helical" evidence="1">
    <location>
        <begin position="12"/>
        <end position="32"/>
    </location>
</feature>
<evidence type="ECO:0000256" key="1">
    <source>
        <dbReference type="SAM" id="Phobius"/>
    </source>
</evidence>
<dbReference type="Proteomes" id="UP000325723">
    <property type="component" value="Unassembled WGS sequence"/>
</dbReference>
<accession>A0A8H2NY08</accession>
<reference evidence="2 3" key="1">
    <citation type="submission" date="2019-09" db="EMBL/GenBank/DDBJ databases">
        <authorList>
            <person name="Chandra G."/>
            <person name="Truman W A."/>
        </authorList>
    </citation>
    <scope>NUCLEOTIDE SEQUENCE [LARGE SCALE GENOMIC DNA]</scope>
    <source>
        <strain evidence="2">PS900</strain>
    </source>
</reference>
<protein>
    <submittedName>
        <fullName evidence="2">Uncharacterized protein</fullName>
    </submittedName>
</protein>
<comment type="caution">
    <text evidence="2">The sequence shown here is derived from an EMBL/GenBank/DDBJ whole genome shotgun (WGS) entry which is preliminary data.</text>
</comment>
<evidence type="ECO:0000313" key="3">
    <source>
        <dbReference type="Proteomes" id="UP000325723"/>
    </source>
</evidence>
<sequence>MREGPSREFTAIACPPALMITAAAAINSIGYLSEEHSFYWAWYR</sequence>
<name>A0A8H2NY08_PSEFL</name>
<proteinExistence type="predicted"/>